<dbReference type="OrthoDB" id="571691at2"/>
<dbReference type="PANTHER" id="PTHR36061">
    <property type="match status" value="1"/>
</dbReference>
<sequence length="186" mass="21143">MEDDVNEAYDEQVLLMDEDGRSLPCSIEQTFDVDGQRYLLLLPVDAPIEIFVWRQSDGDEVLMDVEEEDIDTLFPTARAVLAEQNLTLQHTAITLTAAGEIPEANDDDCLTLELDEWGTALDGATEDFQILATFFHQDEEYTICTPSDPLLICAHRNAWGQMEIVSPEEFQRIRTQLEDKLFDVLD</sequence>
<accession>A0A1Z3HH88</accession>
<organism evidence="1 2">
    <name type="scientific">Halomicronema hongdechloris C2206</name>
    <dbReference type="NCBI Taxonomy" id="1641165"/>
    <lineage>
        <taxon>Bacteria</taxon>
        <taxon>Bacillati</taxon>
        <taxon>Cyanobacteriota</taxon>
        <taxon>Cyanophyceae</taxon>
        <taxon>Nodosilineales</taxon>
        <taxon>Nodosilineaceae</taxon>
        <taxon>Halomicronema</taxon>
    </lineage>
</organism>
<dbReference type="InterPro" id="IPR022203">
    <property type="entry name" value="DUF3727"/>
</dbReference>
<dbReference type="Proteomes" id="UP000191901">
    <property type="component" value="Chromosome"/>
</dbReference>
<dbReference type="InterPro" id="IPR009711">
    <property type="entry name" value="UPF0473"/>
</dbReference>
<dbReference type="Pfam" id="PF06949">
    <property type="entry name" value="DUF1292"/>
    <property type="match status" value="1"/>
</dbReference>
<reference evidence="1 2" key="1">
    <citation type="journal article" date="2016" name="Biochim. Biophys. Acta">
        <title>Characterization of red-shifted phycobilisomes isolated from the chlorophyll f-containing cyanobacterium Halomicronema hongdechloris.</title>
        <authorList>
            <person name="Li Y."/>
            <person name="Lin Y."/>
            <person name="Garvey C.J."/>
            <person name="Birch D."/>
            <person name="Corkery R.W."/>
            <person name="Loughlin P.C."/>
            <person name="Scheer H."/>
            <person name="Willows R.D."/>
            <person name="Chen M."/>
        </authorList>
    </citation>
    <scope>NUCLEOTIDE SEQUENCE [LARGE SCALE GENOMIC DNA]</scope>
    <source>
        <strain evidence="1 2">C2206</strain>
    </source>
</reference>
<protein>
    <recommendedName>
        <fullName evidence="3">DUF3727 domain-containing protein</fullName>
    </recommendedName>
</protein>
<evidence type="ECO:0000313" key="2">
    <source>
        <dbReference type="Proteomes" id="UP000191901"/>
    </source>
</evidence>
<dbReference type="AlphaFoldDB" id="A0A1Z3HH88"/>
<gene>
    <name evidence="1" type="ORF">XM38_005850</name>
</gene>
<name>A0A1Z3HH88_9CYAN</name>
<evidence type="ECO:0008006" key="3">
    <source>
        <dbReference type="Google" id="ProtNLM"/>
    </source>
</evidence>
<dbReference type="KEGG" id="hhg:XM38_005850"/>
<proteinExistence type="predicted"/>
<keyword evidence="2" id="KW-1185">Reference proteome</keyword>
<dbReference type="Pfam" id="PF12527">
    <property type="entry name" value="DUF3727"/>
    <property type="match status" value="1"/>
</dbReference>
<dbReference type="PANTHER" id="PTHR36061:SF3">
    <property type="entry name" value="OS04G0692200 PROTEIN"/>
    <property type="match status" value="1"/>
</dbReference>
<dbReference type="STRING" id="1641165.XM38_25100"/>
<evidence type="ECO:0000313" key="1">
    <source>
        <dbReference type="EMBL" id="ASC69656.1"/>
    </source>
</evidence>
<dbReference type="EMBL" id="CP021983">
    <property type="protein sequence ID" value="ASC69656.1"/>
    <property type="molecule type" value="Genomic_DNA"/>
</dbReference>